<dbReference type="PhylomeDB" id="A0A0G4F2Y5"/>
<evidence type="ECO:0000313" key="2">
    <source>
        <dbReference type="EMBL" id="CEM05862.1"/>
    </source>
</evidence>
<dbReference type="InterPro" id="IPR013320">
    <property type="entry name" value="ConA-like_dom_sf"/>
</dbReference>
<proteinExistence type="predicted"/>
<keyword evidence="3" id="KW-1185">Reference proteome</keyword>
<dbReference type="Proteomes" id="UP000041254">
    <property type="component" value="Unassembled WGS sequence"/>
</dbReference>
<protein>
    <recommendedName>
        <fullName evidence="1">GH16 domain-containing protein</fullName>
    </recommendedName>
</protein>
<evidence type="ECO:0000259" key="1">
    <source>
        <dbReference type="Pfam" id="PF00722"/>
    </source>
</evidence>
<organism evidence="2 3">
    <name type="scientific">Vitrella brassicaformis (strain CCMP3155)</name>
    <dbReference type="NCBI Taxonomy" id="1169540"/>
    <lineage>
        <taxon>Eukaryota</taxon>
        <taxon>Sar</taxon>
        <taxon>Alveolata</taxon>
        <taxon>Colpodellida</taxon>
        <taxon>Vitrellaceae</taxon>
        <taxon>Vitrella</taxon>
    </lineage>
</organism>
<dbReference type="Pfam" id="PF00722">
    <property type="entry name" value="Glyco_hydro_16"/>
    <property type="match status" value="1"/>
</dbReference>
<gene>
    <name evidence="2" type="ORF">Vbra_14368</name>
</gene>
<sequence length="108" mass="12216">MSPRPHRGSCYGECERKFDAAEVATVGAFKYGRFETRLFPNIRDNGGLVTFFLYKNDSDKVPGTSWTEIDFEVHGMGKHCQEPIQTNVITGTMEDRSFSEVFFPAPGR</sequence>
<evidence type="ECO:0000313" key="3">
    <source>
        <dbReference type="Proteomes" id="UP000041254"/>
    </source>
</evidence>
<dbReference type="InParanoid" id="A0A0G4F2Y5"/>
<name>A0A0G4F2Y5_VITBC</name>
<dbReference type="GO" id="GO:0005975">
    <property type="term" value="P:carbohydrate metabolic process"/>
    <property type="evidence" value="ECO:0007669"/>
    <property type="project" value="InterPro"/>
</dbReference>
<dbReference type="InterPro" id="IPR000757">
    <property type="entry name" value="Beta-glucanase-like"/>
</dbReference>
<dbReference type="Gene3D" id="2.60.120.200">
    <property type="match status" value="1"/>
</dbReference>
<dbReference type="OrthoDB" id="419959at2759"/>
<accession>A0A0G4F2Y5</accession>
<dbReference type="GO" id="GO:0004553">
    <property type="term" value="F:hydrolase activity, hydrolyzing O-glycosyl compounds"/>
    <property type="evidence" value="ECO:0007669"/>
    <property type="project" value="InterPro"/>
</dbReference>
<dbReference type="SUPFAM" id="SSF49899">
    <property type="entry name" value="Concanavalin A-like lectins/glucanases"/>
    <property type="match status" value="1"/>
</dbReference>
<dbReference type="EMBL" id="CDMY01000365">
    <property type="protein sequence ID" value="CEM05862.1"/>
    <property type="molecule type" value="Genomic_DNA"/>
</dbReference>
<dbReference type="AlphaFoldDB" id="A0A0G4F2Y5"/>
<dbReference type="VEuPathDB" id="CryptoDB:Vbra_14368"/>
<reference evidence="2 3" key="1">
    <citation type="submission" date="2014-11" db="EMBL/GenBank/DDBJ databases">
        <authorList>
            <person name="Zhu J."/>
            <person name="Qi W."/>
            <person name="Song R."/>
        </authorList>
    </citation>
    <scope>NUCLEOTIDE SEQUENCE [LARGE SCALE GENOMIC DNA]</scope>
</reference>
<feature type="domain" description="GH16" evidence="1">
    <location>
        <begin position="18"/>
        <end position="92"/>
    </location>
</feature>